<comment type="caution">
    <text evidence="2">The sequence shown here is derived from an EMBL/GenBank/DDBJ whole genome shotgun (WGS) entry which is preliminary data.</text>
</comment>
<dbReference type="AlphaFoldDB" id="A0A7W9EGE8"/>
<dbReference type="Proteomes" id="UP000549617">
    <property type="component" value="Unassembled WGS sequence"/>
</dbReference>
<name>A0A7W9EGE8_9SPHN</name>
<dbReference type="EMBL" id="JACIJC010000004">
    <property type="protein sequence ID" value="MBB5686646.1"/>
    <property type="molecule type" value="Genomic_DNA"/>
</dbReference>
<dbReference type="InterPro" id="IPR035940">
    <property type="entry name" value="CAP_sf"/>
</dbReference>
<dbReference type="PANTHER" id="PTHR10334">
    <property type="entry name" value="CYSTEINE-RICH SECRETORY PROTEIN-RELATED"/>
    <property type="match status" value="1"/>
</dbReference>
<reference evidence="2 3" key="1">
    <citation type="submission" date="2020-08" db="EMBL/GenBank/DDBJ databases">
        <title>Genomic Encyclopedia of Type Strains, Phase IV (KMG-IV): sequencing the most valuable type-strain genomes for metagenomic binning, comparative biology and taxonomic classification.</title>
        <authorList>
            <person name="Goeker M."/>
        </authorList>
    </citation>
    <scope>NUCLEOTIDE SEQUENCE [LARGE SCALE GENOMIC DNA]</scope>
    <source>
        <strain evidence="2 3">DSM 25079</strain>
    </source>
</reference>
<dbReference type="Gene3D" id="3.40.33.10">
    <property type="entry name" value="CAP"/>
    <property type="match status" value="1"/>
</dbReference>
<keyword evidence="3" id="KW-1185">Reference proteome</keyword>
<feature type="domain" description="SCP" evidence="1">
    <location>
        <begin position="11"/>
        <end position="152"/>
    </location>
</feature>
<accession>A0A7W9EGE8</accession>
<dbReference type="Pfam" id="PF00188">
    <property type="entry name" value="CAP"/>
    <property type="match status" value="1"/>
</dbReference>
<organism evidence="2 3">
    <name type="scientific">Sphingobium boeckii</name>
    <dbReference type="NCBI Taxonomy" id="1082345"/>
    <lineage>
        <taxon>Bacteria</taxon>
        <taxon>Pseudomonadati</taxon>
        <taxon>Pseudomonadota</taxon>
        <taxon>Alphaproteobacteria</taxon>
        <taxon>Sphingomonadales</taxon>
        <taxon>Sphingomonadaceae</taxon>
        <taxon>Sphingobium</taxon>
    </lineage>
</organism>
<dbReference type="PRINTS" id="PR00837">
    <property type="entry name" value="V5TPXLIKE"/>
</dbReference>
<dbReference type="InterPro" id="IPR001283">
    <property type="entry name" value="CRISP-related"/>
</dbReference>
<gene>
    <name evidence="2" type="ORF">FHS49_002670</name>
</gene>
<dbReference type="SUPFAM" id="SSF55797">
    <property type="entry name" value="PR-1-like"/>
    <property type="match status" value="1"/>
</dbReference>
<evidence type="ECO:0000313" key="2">
    <source>
        <dbReference type="EMBL" id="MBB5686646.1"/>
    </source>
</evidence>
<dbReference type="PROSITE" id="PS01009">
    <property type="entry name" value="CRISP_1"/>
    <property type="match status" value="1"/>
</dbReference>
<dbReference type="RefSeq" id="WP_246350691.1">
    <property type="nucleotide sequence ID" value="NZ_JACIJC010000004.1"/>
</dbReference>
<proteinExistence type="predicted"/>
<dbReference type="InterPro" id="IPR014044">
    <property type="entry name" value="CAP_dom"/>
</dbReference>
<dbReference type="SMART" id="SM00198">
    <property type="entry name" value="SCP"/>
    <property type="match status" value="1"/>
</dbReference>
<evidence type="ECO:0000259" key="1">
    <source>
        <dbReference type="SMART" id="SM00198"/>
    </source>
</evidence>
<dbReference type="GO" id="GO:0005576">
    <property type="term" value="C:extracellular region"/>
    <property type="evidence" value="ECO:0007669"/>
    <property type="project" value="InterPro"/>
</dbReference>
<evidence type="ECO:0000313" key="3">
    <source>
        <dbReference type="Proteomes" id="UP000549617"/>
    </source>
</evidence>
<sequence length="156" mass="17364">MTTGAAGRIDNLEDRVLAAHNRERAKLDIPALAWNQALAVDAQKWGNHLAKLGRLEHYPDNPADPDPQGENLWAGTRGYYSAESMVGLWIAERKNFKPGLFPNNTVTGNLEDIGHYTQLMWRSSHSVGCALIRGRADEFLVCRYSEGGNVMGERPF</sequence>
<protein>
    <submittedName>
        <fullName evidence="2">Uncharacterized protein YkwD</fullName>
    </submittedName>
</protein>
<dbReference type="InterPro" id="IPR018244">
    <property type="entry name" value="Allrgn_V5/Tpx1_CS"/>
</dbReference>